<accession>A0A212D5R0</accession>
<dbReference type="GO" id="GO:0004559">
    <property type="term" value="F:alpha-mannosidase activity"/>
    <property type="evidence" value="ECO:0007669"/>
    <property type="project" value="InterPro"/>
</dbReference>
<gene>
    <name evidence="3" type="ORF">Celaphus_00017307</name>
</gene>
<dbReference type="PANTHER" id="PTHR11607:SF28">
    <property type="entry name" value="EPIDIDYMIS-SPECIFIC ALPHA-MANNOSIDASE"/>
    <property type="match status" value="1"/>
</dbReference>
<dbReference type="InterPro" id="IPR027291">
    <property type="entry name" value="Glyco_hydro_38_N_sf"/>
</dbReference>
<evidence type="ECO:0000313" key="4">
    <source>
        <dbReference type="Proteomes" id="UP000242450"/>
    </source>
</evidence>
<dbReference type="SUPFAM" id="SSF88713">
    <property type="entry name" value="Glycoside hydrolase/deacetylase"/>
    <property type="match status" value="1"/>
</dbReference>
<feature type="chain" id="PRO_5012374587" description="Glycoside hydrolase family 38 N-terminal domain-containing protein" evidence="1">
    <location>
        <begin position="22"/>
        <end position="353"/>
    </location>
</feature>
<comment type="caution">
    <text evidence="3">The sequence shown here is derived from an EMBL/GenBank/DDBJ whole genome shotgun (WGS) entry which is preliminary data.</text>
</comment>
<dbReference type="OrthoDB" id="2016903at2759"/>
<dbReference type="InterPro" id="IPR011330">
    <property type="entry name" value="Glyco_hydro/deAcase_b/a-brl"/>
</dbReference>
<dbReference type="GO" id="GO:0006013">
    <property type="term" value="P:mannose metabolic process"/>
    <property type="evidence" value="ECO:0007669"/>
    <property type="project" value="InterPro"/>
</dbReference>
<dbReference type="PANTHER" id="PTHR11607">
    <property type="entry name" value="ALPHA-MANNOSIDASE"/>
    <property type="match status" value="1"/>
</dbReference>
<dbReference type="Proteomes" id="UP000242450">
    <property type="component" value="Chromosome 6"/>
</dbReference>
<evidence type="ECO:0000313" key="3">
    <source>
        <dbReference type="EMBL" id="OWK13587.1"/>
    </source>
</evidence>
<dbReference type="InterPro" id="IPR050843">
    <property type="entry name" value="Glycosyl_Hydrlase_38"/>
</dbReference>
<protein>
    <recommendedName>
        <fullName evidence="2">Glycoside hydrolase family 38 N-terminal domain-containing protein</fullName>
    </recommendedName>
</protein>
<organism evidence="3 4">
    <name type="scientific">Cervus elaphus hippelaphus</name>
    <name type="common">European red deer</name>
    <dbReference type="NCBI Taxonomy" id="46360"/>
    <lineage>
        <taxon>Eukaryota</taxon>
        <taxon>Metazoa</taxon>
        <taxon>Chordata</taxon>
        <taxon>Craniata</taxon>
        <taxon>Vertebrata</taxon>
        <taxon>Euteleostomi</taxon>
        <taxon>Mammalia</taxon>
        <taxon>Eutheria</taxon>
        <taxon>Laurasiatheria</taxon>
        <taxon>Artiodactyla</taxon>
        <taxon>Ruminantia</taxon>
        <taxon>Pecora</taxon>
        <taxon>Cervidae</taxon>
        <taxon>Cervinae</taxon>
        <taxon>Cervus</taxon>
    </lineage>
</organism>
<dbReference type="Gene3D" id="3.20.110.10">
    <property type="entry name" value="Glycoside hydrolase 38, N terminal domain"/>
    <property type="match status" value="2"/>
</dbReference>
<keyword evidence="4" id="KW-1185">Reference proteome</keyword>
<keyword evidence="1" id="KW-0732">Signal</keyword>
<sequence>MESLSWLPMFMQLVLLGPQEALVPSQIRVYVVPHHHVDMGWLHTVQESMQAYVTDVYASVVEDLTRNEQHRFIIVDQEFFRLWWDGVASAKQKLQVHELVAQRRLEFVLGGQVMHDEAVTHVDDQILQLTEGHGFLYETFGIRPQFSWQVDSFGASATTPTLFALAGFNGHVISRIDYDLKVAMQQKQLALHMLPIAARFSCSEVFVFQDQRMDEMFTPSDMTVSKDNIQMYTEKLLNNAWERFIHFQTEHVLWPWENGRELKRNSPCLVWALLPEVQNVASGPQGCDSQFFNASVQFANMDHLMNHINSLTPNTGVFLEYATLSDYFQAIHSKRMSWKVRNQHDFLPYSSGM</sequence>
<dbReference type="EMBL" id="MKHE01000006">
    <property type="protein sequence ID" value="OWK13587.1"/>
    <property type="molecule type" value="Genomic_DNA"/>
</dbReference>
<feature type="signal peptide" evidence="1">
    <location>
        <begin position="1"/>
        <end position="21"/>
    </location>
</feature>
<dbReference type="Pfam" id="PF01074">
    <property type="entry name" value="Glyco_hydro_38N"/>
    <property type="match status" value="1"/>
</dbReference>
<reference evidence="3 4" key="1">
    <citation type="journal article" date="2018" name="Mol. Genet. Genomics">
        <title>The red deer Cervus elaphus genome CerEla1.0: sequencing, annotating, genes, and chromosomes.</title>
        <authorList>
            <person name="Bana N.A."/>
            <person name="Nyiri A."/>
            <person name="Nagy J."/>
            <person name="Frank K."/>
            <person name="Nagy T."/>
            <person name="Steger V."/>
            <person name="Schiller M."/>
            <person name="Lakatos P."/>
            <person name="Sugar L."/>
            <person name="Horn P."/>
            <person name="Barta E."/>
            <person name="Orosz L."/>
        </authorList>
    </citation>
    <scope>NUCLEOTIDE SEQUENCE [LARGE SCALE GENOMIC DNA]</scope>
    <source>
        <strain evidence="3">Hungarian</strain>
    </source>
</reference>
<proteinExistence type="predicted"/>
<name>A0A212D5R0_CEREH</name>
<dbReference type="GO" id="GO:0005764">
    <property type="term" value="C:lysosome"/>
    <property type="evidence" value="ECO:0007669"/>
    <property type="project" value="TreeGrafter"/>
</dbReference>
<dbReference type="InterPro" id="IPR000602">
    <property type="entry name" value="Glyco_hydro_38_N"/>
</dbReference>
<evidence type="ECO:0000256" key="1">
    <source>
        <dbReference type="SAM" id="SignalP"/>
    </source>
</evidence>
<dbReference type="AlphaFoldDB" id="A0A212D5R0"/>
<feature type="domain" description="Glycoside hydrolase family 38 N-terminal" evidence="2">
    <location>
        <begin position="29"/>
        <end position="350"/>
    </location>
</feature>
<evidence type="ECO:0000259" key="2">
    <source>
        <dbReference type="Pfam" id="PF01074"/>
    </source>
</evidence>